<dbReference type="InterPro" id="IPR001578">
    <property type="entry name" value="Peptidase_C12_UCH"/>
</dbReference>
<feature type="compositionally biased region" description="Polar residues" evidence="9">
    <location>
        <begin position="169"/>
        <end position="185"/>
    </location>
</feature>
<sequence length="483" mass="54166">MAEPLDLVGGPFAVVESDPGVFTSLSRHLGINNIEFIELYDIEPWAVDHLNPHGLIFCFRWKKDKDSQDHRPKTSDDFQNDLIEQVWFANQLSDDACASHAILNVLFNCDRDKVDVGEELVSFREETKDMSGIMKGLAVSSSHLIRKAHNSLARPADLRGAQNTLALTSLSTQRKSLKSTSSKPSQPKAKRNTKPTITKGSPPKQSKKKKEEEETEDEAYHFIGYVPAYGKVWELDGFKSGPLEVGELPSTSSSSPTSVNWMDIVRPALRMKMAKYGDEGGGRFSLLAVVDGLYENASDEWEFWKRERRAVERRLGDIDTDWRSKVDQALLHSAEDACVLSNPLSSASANHQKIFTSSFAGRRLTADMNILRETDPQELTKMYERAVKECLSAKIVVEDELTKGKTCQIDHVKRTHDYEPFLCEFVKCLHEEGLVDALIDAPSSKSKQAAEKKRGKANLPTNGRGRPRKKTKLDEDDVGSWNP</sequence>
<evidence type="ECO:0000256" key="6">
    <source>
        <dbReference type="ARBA" id="ARBA00022801"/>
    </source>
</evidence>
<dbReference type="GO" id="GO:0005737">
    <property type="term" value="C:cytoplasm"/>
    <property type="evidence" value="ECO:0007669"/>
    <property type="project" value="TreeGrafter"/>
</dbReference>
<dbReference type="Pfam" id="PF18031">
    <property type="entry name" value="UCH_C"/>
    <property type="match status" value="1"/>
</dbReference>
<comment type="catalytic activity">
    <reaction evidence="1 8">
        <text>Thiol-dependent hydrolysis of ester, thioester, amide, peptide and isopeptide bonds formed by the C-terminal Gly of ubiquitin (a 76-residue protein attached to proteins as an intracellular targeting signal).</text>
        <dbReference type="EC" id="3.4.19.12"/>
    </reaction>
</comment>
<dbReference type="GO" id="GO:0006511">
    <property type="term" value="P:ubiquitin-dependent protein catabolic process"/>
    <property type="evidence" value="ECO:0007669"/>
    <property type="project" value="UniProtKB-UniRule"/>
</dbReference>
<proteinExistence type="inferred from homology"/>
<organism evidence="11 12">
    <name type="scientific">Marasmius oreades</name>
    <name type="common">fairy-ring Marasmius</name>
    <dbReference type="NCBI Taxonomy" id="181124"/>
    <lineage>
        <taxon>Eukaryota</taxon>
        <taxon>Fungi</taxon>
        <taxon>Dikarya</taxon>
        <taxon>Basidiomycota</taxon>
        <taxon>Agaricomycotina</taxon>
        <taxon>Agaricomycetes</taxon>
        <taxon>Agaricomycetidae</taxon>
        <taxon>Agaricales</taxon>
        <taxon>Marasmiineae</taxon>
        <taxon>Marasmiaceae</taxon>
        <taxon>Marasmius</taxon>
    </lineage>
</organism>
<feature type="region of interest" description="Disordered" evidence="9">
    <location>
        <begin position="169"/>
        <end position="216"/>
    </location>
</feature>
<evidence type="ECO:0000259" key="10">
    <source>
        <dbReference type="PROSITE" id="PS52048"/>
    </source>
</evidence>
<feature type="site" description="Transition state stabilizer" evidence="8">
    <location>
        <position position="91"/>
    </location>
</feature>
<dbReference type="Gene3D" id="1.20.58.860">
    <property type="match status" value="1"/>
</dbReference>
<dbReference type="InterPro" id="IPR041507">
    <property type="entry name" value="UCH_C"/>
</dbReference>
<dbReference type="RefSeq" id="XP_043012118.1">
    <property type="nucleotide sequence ID" value="XM_043151025.1"/>
</dbReference>
<dbReference type="OrthoDB" id="1924260at2759"/>
<evidence type="ECO:0000256" key="5">
    <source>
        <dbReference type="ARBA" id="ARBA00022786"/>
    </source>
</evidence>
<dbReference type="InterPro" id="IPR038765">
    <property type="entry name" value="Papain-like_cys_pep_sf"/>
</dbReference>
<evidence type="ECO:0000313" key="12">
    <source>
        <dbReference type="Proteomes" id="UP001049176"/>
    </source>
</evidence>
<comment type="similarity">
    <text evidence="2 8">Belongs to the peptidase C12 family.</text>
</comment>
<evidence type="ECO:0000256" key="8">
    <source>
        <dbReference type="PROSITE-ProRule" id="PRU01393"/>
    </source>
</evidence>
<gene>
    <name evidence="11" type="ORF">E1B28_006370</name>
</gene>
<reference evidence="11" key="1">
    <citation type="journal article" date="2021" name="Genome Biol. Evol.">
        <title>The assembled and annotated genome of the fairy-ring fungus Marasmius oreades.</title>
        <authorList>
            <person name="Hiltunen M."/>
            <person name="Ament-Velasquez S.L."/>
            <person name="Johannesson H."/>
        </authorList>
    </citation>
    <scope>NUCLEOTIDE SEQUENCE</scope>
    <source>
        <strain evidence="11">03SP1</strain>
    </source>
</reference>
<dbReference type="GO" id="GO:0004843">
    <property type="term" value="F:cysteine-type deubiquitinase activity"/>
    <property type="evidence" value="ECO:0007669"/>
    <property type="project" value="UniProtKB-UniRule"/>
</dbReference>
<evidence type="ECO:0000256" key="2">
    <source>
        <dbReference type="ARBA" id="ARBA00009326"/>
    </source>
</evidence>
<dbReference type="KEGG" id="more:E1B28_006370"/>
<dbReference type="GeneID" id="66075446"/>
<dbReference type="InterPro" id="IPR036959">
    <property type="entry name" value="Peptidase_C12_UCH_sf"/>
</dbReference>
<dbReference type="GO" id="GO:0016579">
    <property type="term" value="P:protein deubiquitination"/>
    <property type="evidence" value="ECO:0007669"/>
    <property type="project" value="TreeGrafter"/>
</dbReference>
<feature type="active site" description="Proton donor" evidence="8">
    <location>
        <position position="221"/>
    </location>
</feature>
<dbReference type="PANTHER" id="PTHR10589">
    <property type="entry name" value="UBIQUITIN CARBOXYL-TERMINAL HYDROLASE"/>
    <property type="match status" value="1"/>
</dbReference>
<keyword evidence="12" id="KW-1185">Reference proteome</keyword>
<feature type="domain" description="UCH catalytic" evidence="10">
    <location>
        <begin position="11"/>
        <end position="291"/>
    </location>
</feature>
<dbReference type="AlphaFoldDB" id="A0A9P7S5K6"/>
<evidence type="ECO:0000256" key="9">
    <source>
        <dbReference type="SAM" id="MobiDB-lite"/>
    </source>
</evidence>
<keyword evidence="4 8" id="KW-0645">Protease</keyword>
<feature type="region of interest" description="Disordered" evidence="9">
    <location>
        <begin position="441"/>
        <end position="483"/>
    </location>
</feature>
<dbReference type="PANTHER" id="PTHR10589:SF16">
    <property type="entry name" value="UBIQUITIN CARBOXYL-TERMINAL HYDROLASE ISOZYME L5"/>
    <property type="match status" value="1"/>
</dbReference>
<feature type="active site" description="Nucleophile" evidence="8">
    <location>
        <position position="97"/>
    </location>
</feature>
<keyword evidence="6 8" id="KW-0378">Hydrolase</keyword>
<dbReference type="PROSITE" id="PS52049">
    <property type="entry name" value="ULD"/>
    <property type="match status" value="1"/>
</dbReference>
<keyword evidence="7 8" id="KW-0788">Thiol protease</keyword>
<comment type="caution">
    <text evidence="11">The sequence shown here is derived from an EMBL/GenBank/DDBJ whole genome shotgun (WGS) entry which is preliminary data.</text>
</comment>
<accession>A0A9P7S5K6</accession>
<protein>
    <recommendedName>
        <fullName evidence="3 8">ubiquitinyl hydrolase 1</fullName>
        <ecNumber evidence="3 8">3.4.19.12</ecNumber>
    </recommendedName>
</protein>
<dbReference type="Gene3D" id="3.40.532.10">
    <property type="entry name" value="Peptidase C12, ubiquitin carboxyl-terminal hydrolase"/>
    <property type="match status" value="1"/>
</dbReference>
<evidence type="ECO:0000256" key="3">
    <source>
        <dbReference type="ARBA" id="ARBA00012759"/>
    </source>
</evidence>
<dbReference type="SUPFAM" id="SSF54001">
    <property type="entry name" value="Cysteine proteinases"/>
    <property type="match status" value="1"/>
</dbReference>
<feature type="site" description="Important for enzyme activity" evidence="8">
    <location>
        <position position="236"/>
    </location>
</feature>
<dbReference type="EC" id="3.4.19.12" evidence="3 8"/>
<dbReference type="EMBL" id="CM032183">
    <property type="protein sequence ID" value="KAG7095648.1"/>
    <property type="molecule type" value="Genomic_DNA"/>
</dbReference>
<evidence type="ECO:0000256" key="4">
    <source>
        <dbReference type="ARBA" id="ARBA00022670"/>
    </source>
</evidence>
<feature type="compositionally biased region" description="Acidic residues" evidence="9">
    <location>
        <begin position="474"/>
        <end position="483"/>
    </location>
</feature>
<evidence type="ECO:0000256" key="7">
    <source>
        <dbReference type="ARBA" id="ARBA00022807"/>
    </source>
</evidence>
<dbReference type="Pfam" id="PF01088">
    <property type="entry name" value="Peptidase_C12"/>
    <property type="match status" value="1"/>
</dbReference>
<dbReference type="Proteomes" id="UP001049176">
    <property type="component" value="Chromosome 3"/>
</dbReference>
<evidence type="ECO:0000256" key="1">
    <source>
        <dbReference type="ARBA" id="ARBA00000707"/>
    </source>
</evidence>
<keyword evidence="5 8" id="KW-0833">Ubl conjugation pathway</keyword>
<evidence type="ECO:0000313" key="11">
    <source>
        <dbReference type="EMBL" id="KAG7095648.1"/>
    </source>
</evidence>
<name>A0A9P7S5K6_9AGAR</name>
<dbReference type="PROSITE" id="PS52048">
    <property type="entry name" value="UCH_DOMAIN"/>
    <property type="match status" value="1"/>
</dbReference>